<comment type="function">
    <text evidence="1 7">Catalyzes the oxidative ring opening of 3-hydroxyanthranilate to 2-amino-3-carboxymuconate semialdehyde, which spontaneously cyclizes to quinolinate.</text>
</comment>
<dbReference type="NCBIfam" id="TIGR03037">
    <property type="entry name" value="anthran_nbaC"/>
    <property type="match status" value="1"/>
</dbReference>
<dbReference type="InterPro" id="IPR014710">
    <property type="entry name" value="RmlC-like_jellyroll"/>
</dbReference>
<dbReference type="PANTHER" id="PTHR15497:SF1">
    <property type="entry name" value="3-HYDROXYANTHRANILATE 3,4-DIOXYGENASE"/>
    <property type="match status" value="1"/>
</dbReference>
<feature type="binding site" evidence="7">
    <location>
        <position position="127"/>
    </location>
    <ligand>
        <name>Fe cation</name>
        <dbReference type="ChEBI" id="CHEBI:24875"/>
        <label>2</label>
    </ligand>
</feature>
<evidence type="ECO:0000256" key="2">
    <source>
        <dbReference type="ARBA" id="ARBA00022642"/>
    </source>
</evidence>
<evidence type="ECO:0000256" key="6">
    <source>
        <dbReference type="ARBA" id="ARBA00023004"/>
    </source>
</evidence>
<feature type="binding site" evidence="7">
    <location>
        <position position="57"/>
    </location>
    <ligand>
        <name>Fe cation</name>
        <dbReference type="ChEBI" id="CHEBI:24875"/>
        <label>1</label>
        <note>catalytic</note>
    </ligand>
</feature>
<dbReference type="InterPro" id="IPR010329">
    <property type="entry name" value="3hydroanth_dOase"/>
</dbReference>
<dbReference type="GO" id="GO:0000334">
    <property type="term" value="F:3-hydroxyanthranilate 3,4-dioxygenase activity"/>
    <property type="evidence" value="ECO:0007669"/>
    <property type="project" value="UniProtKB-UniRule"/>
</dbReference>
<dbReference type="EC" id="1.13.11.6" evidence="7"/>
<dbReference type="GO" id="GO:0008198">
    <property type="term" value="F:ferrous iron binding"/>
    <property type="evidence" value="ECO:0007669"/>
    <property type="project" value="UniProtKB-UniRule"/>
</dbReference>
<dbReference type="GO" id="GO:0019805">
    <property type="term" value="P:quinolinate biosynthetic process"/>
    <property type="evidence" value="ECO:0007669"/>
    <property type="project" value="UniProtKB-UniRule"/>
</dbReference>
<dbReference type="Proteomes" id="UP000184170">
    <property type="component" value="Unassembled WGS sequence"/>
</dbReference>
<keyword evidence="5 7" id="KW-0560">Oxidoreductase</keyword>
<keyword evidence="3 7" id="KW-0479">Metal-binding</keyword>
<organism evidence="8 9">
    <name type="scientific">Microbulbifer donghaiensis</name>
    <dbReference type="NCBI Taxonomy" id="494016"/>
    <lineage>
        <taxon>Bacteria</taxon>
        <taxon>Pseudomonadati</taxon>
        <taxon>Pseudomonadota</taxon>
        <taxon>Gammaproteobacteria</taxon>
        <taxon>Cellvibrionales</taxon>
        <taxon>Microbulbiferaceae</taxon>
        <taxon>Microbulbifer</taxon>
    </lineage>
</organism>
<keyword evidence="4 7" id="KW-0223">Dioxygenase</keyword>
<dbReference type="AlphaFoldDB" id="A0A1M5CEF8"/>
<dbReference type="UniPathway" id="UPA00253">
    <property type="reaction ID" value="UER00330"/>
</dbReference>
<feature type="binding site" evidence="7">
    <location>
        <position position="95"/>
    </location>
    <ligand>
        <name>Fe cation</name>
        <dbReference type="ChEBI" id="CHEBI:24875"/>
        <label>1</label>
        <note>catalytic</note>
    </ligand>
</feature>
<gene>
    <name evidence="7" type="primary">nbaC</name>
    <name evidence="8" type="ORF">SAMN04487965_2168</name>
</gene>
<dbReference type="InterPro" id="IPR011051">
    <property type="entry name" value="RmlC_Cupin_sf"/>
</dbReference>
<evidence type="ECO:0000256" key="3">
    <source>
        <dbReference type="ARBA" id="ARBA00022723"/>
    </source>
</evidence>
<dbReference type="RefSeq" id="WP_073275000.1">
    <property type="nucleotide sequence ID" value="NZ_FQVA01000002.1"/>
</dbReference>
<feature type="binding site" evidence="7">
    <location>
        <position position="161"/>
    </location>
    <ligand>
        <name>Fe cation</name>
        <dbReference type="ChEBI" id="CHEBI:24875"/>
        <label>2</label>
    </ligand>
</feature>
<protein>
    <recommendedName>
        <fullName evidence="7">3-hydroxyanthranilate 3,4-dioxygenase</fullName>
        <ecNumber evidence="7">1.13.11.6</ecNumber>
    </recommendedName>
    <alternativeName>
        <fullName evidence="7">3-hydroxyanthranilate oxygenase</fullName>
        <shortName evidence="7">3-HAO</shortName>
    </alternativeName>
    <alternativeName>
        <fullName evidence="7">3-hydroxyanthranilic acid dioxygenase</fullName>
        <shortName evidence="7">HAD</shortName>
    </alternativeName>
</protein>
<feature type="binding site" evidence="7">
    <location>
        <position position="47"/>
    </location>
    <ligand>
        <name>O2</name>
        <dbReference type="ChEBI" id="CHEBI:15379"/>
    </ligand>
</feature>
<keyword evidence="2 7" id="KW-0662">Pyridine nucleotide biosynthesis</keyword>
<dbReference type="Gene3D" id="2.60.120.10">
    <property type="entry name" value="Jelly Rolls"/>
    <property type="match status" value="1"/>
</dbReference>
<dbReference type="CDD" id="cd06123">
    <property type="entry name" value="cupin_HAO"/>
    <property type="match status" value="1"/>
</dbReference>
<dbReference type="GO" id="GO:0009435">
    <property type="term" value="P:NAD+ biosynthetic process"/>
    <property type="evidence" value="ECO:0007669"/>
    <property type="project" value="UniProtKB-UniPathway"/>
</dbReference>
<evidence type="ECO:0000256" key="7">
    <source>
        <dbReference type="HAMAP-Rule" id="MF_00825"/>
    </source>
</evidence>
<evidence type="ECO:0000256" key="4">
    <source>
        <dbReference type="ARBA" id="ARBA00022964"/>
    </source>
</evidence>
<feature type="binding site" evidence="7">
    <location>
        <position position="109"/>
    </location>
    <ligand>
        <name>substrate</name>
    </ligand>
</feature>
<dbReference type="NCBIfam" id="NF009763">
    <property type="entry name" value="PRK13264.1"/>
    <property type="match status" value="1"/>
</dbReference>
<feature type="binding site" evidence="7">
    <location>
        <position position="164"/>
    </location>
    <ligand>
        <name>Fe cation</name>
        <dbReference type="ChEBI" id="CHEBI:24875"/>
        <label>2</label>
    </ligand>
</feature>
<evidence type="ECO:0000313" key="8">
    <source>
        <dbReference type="EMBL" id="SHF53133.1"/>
    </source>
</evidence>
<dbReference type="PANTHER" id="PTHR15497">
    <property type="entry name" value="3-HYDROXYANTHRANILATE 3,4-DIOXYGENASE"/>
    <property type="match status" value="1"/>
</dbReference>
<dbReference type="HAMAP" id="MF_00825">
    <property type="entry name" value="3_HAO"/>
    <property type="match status" value="1"/>
</dbReference>
<dbReference type="GO" id="GO:0006569">
    <property type="term" value="P:L-tryptophan catabolic process"/>
    <property type="evidence" value="ECO:0007669"/>
    <property type="project" value="UniProtKB-UniRule"/>
</dbReference>
<dbReference type="OrthoDB" id="5002379at2"/>
<dbReference type="GO" id="GO:0043420">
    <property type="term" value="P:anthranilate metabolic process"/>
    <property type="evidence" value="ECO:0007669"/>
    <property type="project" value="UniProtKB-UniRule"/>
</dbReference>
<feature type="binding site" evidence="7">
    <location>
        <position position="51"/>
    </location>
    <ligand>
        <name>Fe cation</name>
        <dbReference type="ChEBI" id="CHEBI:24875"/>
        <label>1</label>
        <note>catalytic</note>
    </ligand>
</feature>
<sequence length="182" mass="21360">MTDIMPPINFRKWIEEHREQLKPPVCNKLVFEEQGFFVMVVGGPNTRKDYHVDEGPELFYQVEGDMLLKTIQQGQVVDIPIREGEMFLLPPQVPHSPQRFENTVGLVVERRRTDSELDGLQWYCDQCNHLLYEEFFKLRNIEQDFPPVFDRFFGSEENRRCDACGHVMPLPEKASHSKSETC</sequence>
<dbReference type="EMBL" id="FQVA01000002">
    <property type="protein sequence ID" value="SHF53133.1"/>
    <property type="molecule type" value="Genomic_DNA"/>
</dbReference>
<evidence type="ECO:0000313" key="9">
    <source>
        <dbReference type="Proteomes" id="UP000184170"/>
    </source>
</evidence>
<proteinExistence type="inferred from homology"/>
<comment type="pathway">
    <text evidence="7">Cofactor biosynthesis; NAD(+) biosynthesis; quinolinate from L-kynurenine: step 3/3.</text>
</comment>
<keyword evidence="6 7" id="KW-0408">Iron</keyword>
<evidence type="ECO:0000256" key="1">
    <source>
        <dbReference type="ARBA" id="ARBA00002752"/>
    </source>
</evidence>
<accession>A0A1M5CEF8</accession>
<comment type="similarity">
    <text evidence="7">Belongs to the 3-HAO family.</text>
</comment>
<name>A0A1M5CEF8_9GAMM</name>
<evidence type="ECO:0000256" key="5">
    <source>
        <dbReference type="ARBA" id="ARBA00023002"/>
    </source>
</evidence>
<feature type="binding site" evidence="7">
    <location>
        <position position="124"/>
    </location>
    <ligand>
        <name>Fe cation</name>
        <dbReference type="ChEBI" id="CHEBI:24875"/>
        <label>2</label>
    </ligand>
</feature>
<feature type="binding site" evidence="7">
    <location>
        <position position="99"/>
    </location>
    <ligand>
        <name>substrate</name>
    </ligand>
</feature>
<comment type="catalytic activity">
    <reaction evidence="7">
        <text>3-hydroxyanthranilate + O2 = (2Z,4Z)-2-amino-3-carboxymuconate 6-semialdehyde</text>
        <dbReference type="Rhea" id="RHEA:17953"/>
        <dbReference type="ChEBI" id="CHEBI:15379"/>
        <dbReference type="ChEBI" id="CHEBI:36559"/>
        <dbReference type="ChEBI" id="CHEBI:77612"/>
        <dbReference type="EC" id="1.13.11.6"/>
    </reaction>
</comment>
<dbReference type="SUPFAM" id="SSF51182">
    <property type="entry name" value="RmlC-like cupins"/>
    <property type="match status" value="1"/>
</dbReference>
<keyword evidence="9" id="KW-1185">Reference proteome</keyword>
<dbReference type="Pfam" id="PF06052">
    <property type="entry name" value="3-HAO"/>
    <property type="match status" value="1"/>
</dbReference>
<reference evidence="9" key="1">
    <citation type="submission" date="2016-11" db="EMBL/GenBank/DDBJ databases">
        <authorList>
            <person name="Varghese N."/>
            <person name="Submissions S."/>
        </authorList>
    </citation>
    <scope>NUCLEOTIDE SEQUENCE [LARGE SCALE GENOMIC DNA]</scope>
    <source>
        <strain evidence="9">CGMCC 1.7063</strain>
    </source>
</reference>
<comment type="cofactor">
    <cofactor evidence="7">
        <name>Fe(2+)</name>
        <dbReference type="ChEBI" id="CHEBI:29033"/>
    </cofactor>
    <text evidence="7">Binds 2 Fe(2+) ions per subunit.</text>
</comment>
<feature type="binding site" evidence="7">
    <location>
        <position position="57"/>
    </location>
    <ligand>
        <name>substrate</name>
    </ligand>
</feature>
<comment type="subunit">
    <text evidence="7">Homodimer.</text>
</comment>
<dbReference type="STRING" id="494016.SAMN04487965_2168"/>